<proteinExistence type="predicted"/>
<protein>
    <submittedName>
        <fullName evidence="2">Uncharacterized protein</fullName>
    </submittedName>
</protein>
<reference evidence="2 3" key="1">
    <citation type="journal article" date="2020" name="Nature">
        <title>Six reference-quality genomes reveal evolution of bat adaptations.</title>
        <authorList>
            <person name="Jebb D."/>
            <person name="Huang Z."/>
            <person name="Pippel M."/>
            <person name="Hughes G.M."/>
            <person name="Lavrichenko K."/>
            <person name="Devanna P."/>
            <person name="Winkler S."/>
            <person name="Jermiin L.S."/>
            <person name="Skirmuntt E.C."/>
            <person name="Katzourakis A."/>
            <person name="Burkitt-Gray L."/>
            <person name="Ray D.A."/>
            <person name="Sullivan K.A.M."/>
            <person name="Roscito J.G."/>
            <person name="Kirilenko B.M."/>
            <person name="Davalos L.M."/>
            <person name="Corthals A.P."/>
            <person name="Power M.L."/>
            <person name="Jones G."/>
            <person name="Ransome R.D."/>
            <person name="Dechmann D.K.N."/>
            <person name="Locatelli A.G."/>
            <person name="Puechmaille S.J."/>
            <person name="Fedrigo O."/>
            <person name="Jarvis E.D."/>
            <person name="Hiller M."/>
            <person name="Vernes S.C."/>
            <person name="Myers E.W."/>
            <person name="Teeling E.C."/>
        </authorList>
    </citation>
    <scope>NUCLEOTIDE SEQUENCE [LARGE SCALE GENOMIC DNA]</scope>
    <source>
        <strain evidence="2">MMyoMyo1</strain>
        <tissue evidence="2">Flight muscle</tissue>
    </source>
</reference>
<feature type="region of interest" description="Disordered" evidence="1">
    <location>
        <begin position="1"/>
        <end position="28"/>
    </location>
</feature>
<keyword evidence="3" id="KW-1185">Reference proteome</keyword>
<gene>
    <name evidence="2" type="ORF">mMyoMyo1_010852</name>
</gene>
<accession>A0A7J7RC06</accession>
<comment type="caution">
    <text evidence="2">The sequence shown here is derived from an EMBL/GenBank/DDBJ whole genome shotgun (WGS) entry which is preliminary data.</text>
</comment>
<evidence type="ECO:0000256" key="1">
    <source>
        <dbReference type="SAM" id="MobiDB-lite"/>
    </source>
</evidence>
<feature type="compositionally biased region" description="Polar residues" evidence="1">
    <location>
        <begin position="94"/>
        <end position="107"/>
    </location>
</feature>
<evidence type="ECO:0000313" key="2">
    <source>
        <dbReference type="EMBL" id="KAF6273577.1"/>
    </source>
</evidence>
<evidence type="ECO:0000313" key="3">
    <source>
        <dbReference type="Proteomes" id="UP000527355"/>
    </source>
</evidence>
<feature type="region of interest" description="Disordered" evidence="1">
    <location>
        <begin position="81"/>
        <end position="107"/>
    </location>
</feature>
<organism evidence="2 3">
    <name type="scientific">Myotis myotis</name>
    <name type="common">Greater mouse-eared bat</name>
    <name type="synonym">Vespertilio myotis</name>
    <dbReference type="NCBI Taxonomy" id="51298"/>
    <lineage>
        <taxon>Eukaryota</taxon>
        <taxon>Metazoa</taxon>
        <taxon>Chordata</taxon>
        <taxon>Craniata</taxon>
        <taxon>Vertebrata</taxon>
        <taxon>Euteleostomi</taxon>
        <taxon>Mammalia</taxon>
        <taxon>Eutheria</taxon>
        <taxon>Laurasiatheria</taxon>
        <taxon>Chiroptera</taxon>
        <taxon>Yangochiroptera</taxon>
        <taxon>Vespertilionidae</taxon>
        <taxon>Myotis</taxon>
    </lineage>
</organism>
<dbReference type="Proteomes" id="UP000527355">
    <property type="component" value="Unassembled WGS sequence"/>
</dbReference>
<feature type="region of interest" description="Disordered" evidence="1">
    <location>
        <begin position="127"/>
        <end position="148"/>
    </location>
</feature>
<sequence>MGAPPRTSLPLDWKLDRGEEQGSPLGLQPTRTQASWAYRQGAETWLRPEESCQPTVYHLPGSRWAWEVQLATSCSCHQLCHRHPGRPRPGDGRNYNSQQIAGHNAQAQEVPLASSYWSAHRLHTPAGAAAHALGTQEVELQPRRPPRR</sequence>
<dbReference type="EMBL" id="JABWUV010000032">
    <property type="protein sequence ID" value="KAF6273577.1"/>
    <property type="molecule type" value="Genomic_DNA"/>
</dbReference>
<dbReference type="AlphaFoldDB" id="A0A7J7RC06"/>
<name>A0A7J7RC06_MYOMY</name>